<dbReference type="Proteomes" id="UP000248333">
    <property type="component" value="Unassembled WGS sequence"/>
</dbReference>
<comment type="caution">
    <text evidence="2">The sequence shown here is derived from an EMBL/GenBank/DDBJ whole genome shotgun (WGS) entry which is preliminary data.</text>
</comment>
<accession>A0A318NFU6</accession>
<keyword evidence="2" id="KW-0808">Transferase</keyword>
<gene>
    <name evidence="2" type="ORF">C7C45_23125</name>
</gene>
<dbReference type="Pfam" id="PF13508">
    <property type="entry name" value="Acetyltransf_7"/>
    <property type="match status" value="1"/>
</dbReference>
<dbReference type="EMBL" id="PYBV01000030">
    <property type="protein sequence ID" value="PYC66799.1"/>
    <property type="molecule type" value="Genomic_DNA"/>
</dbReference>
<sequence length="260" mass="27464">MTENDSTAKAALAFQAGIEDLAAAIPGSYRERSANGTLLALTRAMVPALNPILSAAATPDAAEIAALAEVADRESGPAPWSIRLRGEPGPEIMETATRYGLTTTSKQPFMLVSLDGYGPTRPEPVSEVRVRRLSGDEAAIFAAVLSAGFGAPPEMISAIYMPAVLDRAGTSAYVAENDRGEAVSAGVAFLNDQYLGLANISTVPAFQRRGYGRALTEAMLRDGHTAGAQAAYLHADEPSLPFFESVGFRTTEYWTMLSAF</sequence>
<evidence type="ECO:0000313" key="2">
    <source>
        <dbReference type="EMBL" id="PYC66799.1"/>
    </source>
</evidence>
<dbReference type="InterPro" id="IPR016181">
    <property type="entry name" value="Acyl_CoA_acyltransferase"/>
</dbReference>
<dbReference type="RefSeq" id="WP_110565802.1">
    <property type="nucleotide sequence ID" value="NZ_PYBV01000030.1"/>
</dbReference>
<dbReference type="AlphaFoldDB" id="A0A318NFU6"/>
<evidence type="ECO:0000313" key="3">
    <source>
        <dbReference type="Proteomes" id="UP000248333"/>
    </source>
</evidence>
<dbReference type="PROSITE" id="PS51186">
    <property type="entry name" value="GNAT"/>
    <property type="match status" value="1"/>
</dbReference>
<dbReference type="GO" id="GO:0016747">
    <property type="term" value="F:acyltransferase activity, transferring groups other than amino-acyl groups"/>
    <property type="evidence" value="ECO:0007669"/>
    <property type="project" value="InterPro"/>
</dbReference>
<organism evidence="2 3">
    <name type="scientific">Micromonospora arborensis</name>
    <dbReference type="NCBI Taxonomy" id="2116518"/>
    <lineage>
        <taxon>Bacteria</taxon>
        <taxon>Bacillati</taxon>
        <taxon>Actinomycetota</taxon>
        <taxon>Actinomycetes</taxon>
        <taxon>Micromonosporales</taxon>
        <taxon>Micromonosporaceae</taxon>
        <taxon>Micromonospora</taxon>
    </lineage>
</organism>
<evidence type="ECO:0000259" key="1">
    <source>
        <dbReference type="PROSITE" id="PS51186"/>
    </source>
</evidence>
<protein>
    <submittedName>
        <fullName evidence="2">N-acetyltransferase</fullName>
    </submittedName>
</protein>
<reference evidence="2 3" key="1">
    <citation type="submission" date="2018-03" db="EMBL/GenBank/DDBJ databases">
        <title>Bioinformatic expansion and discovery of thiopeptide antibiotics.</title>
        <authorList>
            <person name="Schwalen C.J."/>
            <person name="Hudson G.A."/>
            <person name="Mitchell D.A."/>
        </authorList>
    </citation>
    <scope>NUCLEOTIDE SEQUENCE [LARGE SCALE GENOMIC DNA]</scope>
    <source>
        <strain evidence="2 3">NRRL 8041</strain>
    </source>
</reference>
<proteinExistence type="predicted"/>
<keyword evidence="3" id="KW-1185">Reference proteome</keyword>
<name>A0A318NFU6_9ACTN</name>
<dbReference type="CDD" id="cd04301">
    <property type="entry name" value="NAT_SF"/>
    <property type="match status" value="1"/>
</dbReference>
<feature type="domain" description="N-acetyltransferase" evidence="1">
    <location>
        <begin position="128"/>
        <end position="260"/>
    </location>
</feature>
<dbReference type="Gene3D" id="3.40.630.30">
    <property type="match status" value="1"/>
</dbReference>
<dbReference type="OrthoDB" id="4208at2"/>
<dbReference type="SUPFAM" id="SSF55729">
    <property type="entry name" value="Acyl-CoA N-acyltransferases (Nat)"/>
    <property type="match status" value="1"/>
</dbReference>
<dbReference type="InterPro" id="IPR000182">
    <property type="entry name" value="GNAT_dom"/>
</dbReference>